<dbReference type="EMBL" id="AP019860">
    <property type="protein sequence ID" value="BBM87782.1"/>
    <property type="molecule type" value="Genomic_DNA"/>
</dbReference>
<dbReference type="AlphaFoldDB" id="A0A5S9F6K2"/>
<keyword evidence="4" id="KW-1185">Reference proteome</keyword>
<name>A0A5S9F6K2_UABAM</name>
<dbReference type="Pfam" id="PF05833">
    <property type="entry name" value="NFACT_N"/>
    <property type="match status" value="2"/>
</dbReference>
<dbReference type="GO" id="GO:0072344">
    <property type="term" value="P:rescue of stalled ribosome"/>
    <property type="evidence" value="ECO:0007669"/>
    <property type="project" value="TreeGrafter"/>
</dbReference>
<dbReference type="PANTHER" id="PTHR15239">
    <property type="entry name" value="NUCLEAR EXPORT MEDIATOR FACTOR NEMF"/>
    <property type="match status" value="1"/>
</dbReference>
<dbReference type="InterPro" id="IPR051608">
    <property type="entry name" value="RQC_Subunit_NEMF"/>
</dbReference>
<reference evidence="3 4" key="1">
    <citation type="submission" date="2019-08" db="EMBL/GenBank/DDBJ databases">
        <title>Complete genome sequence of Candidatus Uab amorphum.</title>
        <authorList>
            <person name="Shiratori T."/>
            <person name="Suzuki S."/>
            <person name="Kakizawa Y."/>
            <person name="Ishida K."/>
        </authorList>
    </citation>
    <scope>NUCLEOTIDE SEQUENCE [LARGE SCALE GENOMIC DNA]</scope>
    <source>
        <strain evidence="3 4">SRT547</strain>
    </source>
</reference>
<dbReference type="GO" id="GO:1990112">
    <property type="term" value="C:RQC complex"/>
    <property type="evidence" value="ECO:0007669"/>
    <property type="project" value="TreeGrafter"/>
</dbReference>
<dbReference type="InterPro" id="IPR008532">
    <property type="entry name" value="NFACT_RNA-bd"/>
</dbReference>
<dbReference type="GO" id="GO:0000049">
    <property type="term" value="F:tRNA binding"/>
    <property type="evidence" value="ECO:0007669"/>
    <property type="project" value="TreeGrafter"/>
</dbReference>
<dbReference type="PANTHER" id="PTHR15239:SF6">
    <property type="entry name" value="RIBOSOME QUALITY CONTROL COMPLEX SUBUNIT NEMF"/>
    <property type="match status" value="1"/>
</dbReference>
<dbReference type="GO" id="GO:0043023">
    <property type="term" value="F:ribosomal large subunit binding"/>
    <property type="evidence" value="ECO:0007669"/>
    <property type="project" value="TreeGrafter"/>
</dbReference>
<evidence type="ECO:0000256" key="1">
    <source>
        <dbReference type="SAM" id="MobiDB-lite"/>
    </source>
</evidence>
<feature type="compositionally biased region" description="Polar residues" evidence="1">
    <location>
        <begin position="342"/>
        <end position="358"/>
    </location>
</feature>
<feature type="domain" description="NFACT RNA-binding" evidence="2">
    <location>
        <begin position="364"/>
        <end position="458"/>
    </location>
</feature>
<dbReference type="Gene3D" id="2.30.310.10">
    <property type="entry name" value="ibrinogen binding protein from staphylococcus aureus domain"/>
    <property type="match status" value="1"/>
</dbReference>
<dbReference type="Pfam" id="PF05670">
    <property type="entry name" value="NFACT-R_1"/>
    <property type="match status" value="1"/>
</dbReference>
<dbReference type="KEGG" id="uam:UABAM_06197"/>
<proteinExistence type="predicted"/>
<gene>
    <name evidence="3" type="ORF">UABAM_06197</name>
</gene>
<protein>
    <recommendedName>
        <fullName evidence="2">NFACT RNA-binding domain-containing protein</fullName>
    </recommendedName>
</protein>
<feature type="region of interest" description="Disordered" evidence="1">
    <location>
        <begin position="322"/>
        <end position="358"/>
    </location>
</feature>
<accession>A0A5S9F6K2</accession>
<dbReference type="RefSeq" id="WP_151971783.1">
    <property type="nucleotide sequence ID" value="NZ_AP019860.1"/>
</dbReference>
<evidence type="ECO:0000313" key="4">
    <source>
        <dbReference type="Proteomes" id="UP000326354"/>
    </source>
</evidence>
<sequence>MPSLSYQQLSLIHKENSDVITDGMIQKIHQPQKEFLLLQIRKPQINHRLFFSFEQQNIAFYLTNKSWQNPSSPPFFCQLLRKYILNGRITEFSLAENDRLLTIKVQTRREENLHVHFLLCEMWGRSGNAYLLNESKNILGSLYPNKKPRDYFAVMDEQPKSTKTTPKKNFLEEYCTQQAQFPWNEAADYFFSRHLEEQKKSRQIQLLTSLINKEQKKLKNKITKLQNSLQDAKNSDDLRVKGELLKSNMHLAKRGTKNIKVINYFAENPNDFLQIELDERKDAKENMQQYFKRYRKLQDGLPFLKKQIEKAQREKEINNKRLEELQKGNIPSISQLPPKWQRQLQKSSTKSSPQNIPQKQRDCYYKFTSQDNVTILVGRGSRDNDQLTFQVAKGNDIWLHTEDYPGAHVVVLNREKKEPPQRTLFDAAQLAVYYSKAKNHPKVSISYTKRKNVSKPKKSKPGLVYLSSKKNLVIIPDKDILEKLLATKDT</sequence>
<evidence type="ECO:0000313" key="3">
    <source>
        <dbReference type="EMBL" id="BBM87782.1"/>
    </source>
</evidence>
<dbReference type="OrthoDB" id="9766163at2"/>
<dbReference type="Proteomes" id="UP000326354">
    <property type="component" value="Chromosome"/>
</dbReference>
<organism evidence="3 4">
    <name type="scientific">Uabimicrobium amorphum</name>
    <dbReference type="NCBI Taxonomy" id="2596890"/>
    <lineage>
        <taxon>Bacteria</taxon>
        <taxon>Pseudomonadati</taxon>
        <taxon>Planctomycetota</taxon>
        <taxon>Candidatus Uabimicrobiia</taxon>
        <taxon>Candidatus Uabimicrobiales</taxon>
        <taxon>Candidatus Uabimicrobiaceae</taxon>
        <taxon>Candidatus Uabimicrobium</taxon>
    </lineage>
</organism>
<evidence type="ECO:0000259" key="2">
    <source>
        <dbReference type="Pfam" id="PF05670"/>
    </source>
</evidence>